<sequence>MKIIEDKNGRIEACKYMEADLLFFLQAPEPESFILK</sequence>
<organism evidence="1 2">
    <name type="scientific">Bacillus atrophaeus (strain 1942)</name>
    <dbReference type="NCBI Taxonomy" id="720555"/>
    <lineage>
        <taxon>Bacteria</taxon>
        <taxon>Bacillati</taxon>
        <taxon>Bacillota</taxon>
        <taxon>Bacilli</taxon>
        <taxon>Bacillales</taxon>
        <taxon>Bacillaceae</taxon>
        <taxon>Bacillus</taxon>
    </lineage>
</organism>
<proteinExistence type="predicted"/>
<reference evidence="1 2" key="1">
    <citation type="journal article" date="2011" name="Front. Microbiol.">
        <title>Genomic signatures of strain selection and enhancement in Bacillus atrophaeus var. globigii, a historical biowarfare simulant.</title>
        <authorList>
            <person name="Gibbons H.S."/>
            <person name="Broomall S.M."/>
            <person name="McNew L.A."/>
            <person name="Daligault H."/>
            <person name="Chapman C."/>
            <person name="Bruce D."/>
            <person name="Karavis M."/>
            <person name="Krepps M."/>
            <person name="McGregor P.A."/>
            <person name="Hong C."/>
            <person name="Park K.H."/>
            <person name="Akmal A."/>
            <person name="Feldman A."/>
            <person name="Lin J.S."/>
            <person name="Chang W.E."/>
            <person name="Higgs B.W."/>
            <person name="Demirev P."/>
            <person name="Lindquist J."/>
            <person name="Liem A."/>
            <person name="Fochler E."/>
            <person name="Read T.D."/>
            <person name="Tapia R."/>
            <person name="Johnson S."/>
            <person name="Bishop-Lilly K.A."/>
            <person name="Detter C."/>
            <person name="Han C."/>
            <person name="Sozhamannan S."/>
            <person name="Rosenzweig C.N."/>
            <person name="Skowronski E.W."/>
        </authorList>
    </citation>
    <scope>NUCLEOTIDE SEQUENCE [LARGE SCALE GENOMIC DNA]</scope>
    <source>
        <strain evidence="1 2">1942</strain>
    </source>
</reference>
<name>A0ABN3Z5W9_BACA1</name>
<dbReference type="Proteomes" id="UP000006867">
    <property type="component" value="Chromosome"/>
</dbReference>
<gene>
    <name evidence="1" type="ordered locus">BATR1942_01715</name>
</gene>
<dbReference type="EMBL" id="CP002207">
    <property type="protein sequence ID" value="ADP31301.1"/>
    <property type="molecule type" value="Genomic_DNA"/>
</dbReference>
<evidence type="ECO:0000313" key="2">
    <source>
        <dbReference type="Proteomes" id="UP000006867"/>
    </source>
</evidence>
<accession>A0ABN3Z5W9</accession>
<protein>
    <submittedName>
        <fullName evidence="1">Uncharacterized protein</fullName>
    </submittedName>
</protein>
<evidence type="ECO:0000313" key="1">
    <source>
        <dbReference type="EMBL" id="ADP31301.1"/>
    </source>
</evidence>
<keyword evidence="2" id="KW-1185">Reference proteome</keyword>